<keyword evidence="1" id="KW-0812">Transmembrane</keyword>
<dbReference type="RefSeq" id="WP_217495909.1">
    <property type="nucleotide sequence ID" value="NZ_CP028923.1"/>
</dbReference>
<proteinExistence type="predicted"/>
<keyword evidence="1" id="KW-1133">Transmembrane helix</keyword>
<evidence type="ECO:0008006" key="4">
    <source>
        <dbReference type="Google" id="ProtNLM"/>
    </source>
</evidence>
<evidence type="ECO:0000313" key="3">
    <source>
        <dbReference type="Proteomes" id="UP000298616"/>
    </source>
</evidence>
<dbReference type="Proteomes" id="UP000298616">
    <property type="component" value="Chromosome"/>
</dbReference>
<dbReference type="InterPro" id="IPR052894">
    <property type="entry name" value="AsmA-related"/>
</dbReference>
<keyword evidence="3" id="KW-1185">Reference proteome</keyword>
<sequence>MNINLTSGTLKKIFFWFISLIAGLILILIIIIQVFKVDIINEFVSTVNERLEVPVNTDEIDVTLFGDFPNISISLSNVFCEGKPNYSKNLISADRILVNIGLFEMFSGEVSVKSIIIQEGEINIERNPDNSYNYQIWKEDTTREKSQTTFDIDKIFIDHVLISFYDNARSAMYQANTLFAEVDIVLNPDQKFIIDGNFIWEKIIEPKYKLEKSIPVNIETEINYFANAKTVNWRNGLLEMDGFRYLTSGSYIWENEPQTKVFVSSKKTNVKHILQFIPGEQAEPWLKYQSSGNLSFEAKVIGNADLYSTEINFKGDNFNITYPETGSKFKNASMEGNFTSSNIDLKSTYSLKISPLSGQFGSDKVTGYVNLLNFVSPIIDCSLKGSANLKLLTAFLPGEDITAKNGKVHFDFSLNGRLDDMKSQKFENAKANGEIQIQNTNFNVKGFQYDFRNFEGNFRLKDNQLAISDLKGEIGSSDIRLNGFADYIFSIFSSNNKQQIFIESDLFSENLNLDELLSGNLNTVKGQEYSLRLPEKINLDFDCKVEKINFRRFNASNLTGNLIIKNKVANIKDLRLNSFGGYLELNAQIDDRYKSGIIIDNRGRVNKININEVFYVFENFGQSWLQDKNLKGQVTAYVSSHIVLDPSLKFLSDYFTCRADIQIKNGELNNFEPLQGLSKFVKEESLANLKFDDLQNELVIKNRQITLPKMTVGTNVTTLDVSGTHTFNQEINYQVIVPLSKAKQDKDEVFGAVEDDGTGSPNLYLRIIGTTDEYEIVYDTRAVSKKIITDIKDEKKELIDAFKYKGVDQDKTVDLSDEYFDFPEDTTNNKTDN</sequence>
<dbReference type="GO" id="GO:0090313">
    <property type="term" value="P:regulation of protein targeting to membrane"/>
    <property type="evidence" value="ECO:0007669"/>
    <property type="project" value="TreeGrafter"/>
</dbReference>
<gene>
    <name evidence="2" type="ORF">DCC35_03290</name>
</gene>
<dbReference type="AlphaFoldDB" id="A0A4D7JDU6"/>
<keyword evidence="1" id="KW-0472">Membrane</keyword>
<evidence type="ECO:0000256" key="1">
    <source>
        <dbReference type="SAM" id="Phobius"/>
    </source>
</evidence>
<accession>A0A4D7JDU6</accession>
<name>A0A4D7JDU6_9BACT</name>
<dbReference type="PANTHER" id="PTHR30441:SF8">
    <property type="entry name" value="DUF748 DOMAIN-CONTAINING PROTEIN"/>
    <property type="match status" value="1"/>
</dbReference>
<organism evidence="2 3">
    <name type="scientific">Mangrovivirga cuniculi</name>
    <dbReference type="NCBI Taxonomy" id="2715131"/>
    <lineage>
        <taxon>Bacteria</taxon>
        <taxon>Pseudomonadati</taxon>
        <taxon>Bacteroidota</taxon>
        <taxon>Cytophagia</taxon>
        <taxon>Cytophagales</taxon>
        <taxon>Mangrovivirgaceae</taxon>
        <taxon>Mangrovivirga</taxon>
    </lineage>
</organism>
<protein>
    <recommendedName>
        <fullName evidence="4">AsmA-like C-terminal domain-containing protein</fullName>
    </recommendedName>
</protein>
<dbReference type="PANTHER" id="PTHR30441">
    <property type="entry name" value="DUF748 DOMAIN-CONTAINING PROTEIN"/>
    <property type="match status" value="1"/>
</dbReference>
<feature type="transmembrane region" description="Helical" evidence="1">
    <location>
        <begin position="12"/>
        <end position="35"/>
    </location>
</feature>
<dbReference type="GO" id="GO:0005886">
    <property type="term" value="C:plasma membrane"/>
    <property type="evidence" value="ECO:0007669"/>
    <property type="project" value="TreeGrafter"/>
</dbReference>
<evidence type="ECO:0000313" key="2">
    <source>
        <dbReference type="EMBL" id="QCK13851.1"/>
    </source>
</evidence>
<dbReference type="EMBL" id="CP028923">
    <property type="protein sequence ID" value="QCK13851.1"/>
    <property type="molecule type" value="Genomic_DNA"/>
</dbReference>
<dbReference type="KEGG" id="fpf:DCC35_03290"/>
<reference evidence="2 3" key="1">
    <citation type="submission" date="2018-04" db="EMBL/GenBank/DDBJ databases">
        <title>Complete genome uncultured novel isolate.</title>
        <authorList>
            <person name="Merlino G."/>
        </authorList>
    </citation>
    <scope>NUCLEOTIDE SEQUENCE [LARGE SCALE GENOMIC DNA]</scope>
    <source>
        <strain evidence="3">R1DC9</strain>
    </source>
</reference>